<evidence type="ECO:0000256" key="10">
    <source>
        <dbReference type="HAMAP-Rule" id="MF_00061"/>
    </source>
</evidence>
<evidence type="ECO:0000256" key="9">
    <source>
        <dbReference type="ARBA" id="ARBA00032554"/>
    </source>
</evidence>
<feature type="domain" description="GHMP kinase C-terminal" evidence="12">
    <location>
        <begin position="193"/>
        <end position="261"/>
    </location>
</feature>
<dbReference type="InParanoid" id="A0A3N0VF47"/>
<dbReference type="Pfam" id="PF08544">
    <property type="entry name" value="GHMP_kinases_C"/>
    <property type="match status" value="1"/>
</dbReference>
<evidence type="ECO:0000256" key="2">
    <source>
        <dbReference type="ARBA" id="ARBA00012052"/>
    </source>
</evidence>
<dbReference type="Proteomes" id="UP000282106">
    <property type="component" value="Unassembled WGS sequence"/>
</dbReference>
<dbReference type="NCBIfam" id="TIGR00154">
    <property type="entry name" value="ispE"/>
    <property type="match status" value="1"/>
</dbReference>
<dbReference type="PIRSF" id="PIRSF010376">
    <property type="entry name" value="IspE"/>
    <property type="match status" value="1"/>
</dbReference>
<evidence type="ECO:0000256" key="5">
    <source>
        <dbReference type="ARBA" id="ARBA00022741"/>
    </source>
</evidence>
<dbReference type="SUPFAM" id="SSF54211">
    <property type="entry name" value="Ribosomal protein S5 domain 2-like"/>
    <property type="match status" value="1"/>
</dbReference>
<dbReference type="InterPro" id="IPR020568">
    <property type="entry name" value="Ribosomal_Su5_D2-typ_SF"/>
</dbReference>
<dbReference type="FunCoup" id="A0A3N0VF47">
    <property type="interactions" value="289"/>
</dbReference>
<feature type="active site" evidence="10">
    <location>
        <position position="11"/>
    </location>
</feature>
<dbReference type="GO" id="GO:0019288">
    <property type="term" value="P:isopentenyl diphosphate biosynthetic process, methylerythritol 4-phosphate pathway"/>
    <property type="evidence" value="ECO:0007669"/>
    <property type="project" value="UniProtKB-UniRule"/>
</dbReference>
<dbReference type="InterPro" id="IPR014721">
    <property type="entry name" value="Ribsml_uS5_D2-typ_fold_subgr"/>
</dbReference>
<evidence type="ECO:0000259" key="12">
    <source>
        <dbReference type="Pfam" id="PF08544"/>
    </source>
</evidence>
<organism evidence="13 14">
    <name type="scientific">Stagnimonas aquatica</name>
    <dbReference type="NCBI Taxonomy" id="2689987"/>
    <lineage>
        <taxon>Bacteria</taxon>
        <taxon>Pseudomonadati</taxon>
        <taxon>Pseudomonadota</taxon>
        <taxon>Gammaproteobacteria</taxon>
        <taxon>Nevskiales</taxon>
        <taxon>Nevskiaceae</taxon>
        <taxon>Stagnimonas</taxon>
    </lineage>
</organism>
<dbReference type="GO" id="GO:0016114">
    <property type="term" value="P:terpenoid biosynthetic process"/>
    <property type="evidence" value="ECO:0007669"/>
    <property type="project" value="UniProtKB-UniRule"/>
</dbReference>
<keyword evidence="6 10" id="KW-0418">Kinase</keyword>
<dbReference type="PANTHER" id="PTHR43527">
    <property type="entry name" value="4-DIPHOSPHOCYTIDYL-2-C-METHYL-D-ERYTHRITOL KINASE, CHLOROPLASTIC"/>
    <property type="match status" value="1"/>
</dbReference>
<keyword evidence="7 10" id="KW-0067">ATP-binding</keyword>
<dbReference type="EC" id="2.7.1.148" evidence="2 10"/>
<comment type="function">
    <text evidence="10">Catalyzes the phosphorylation of the position 2 hydroxy group of 4-diphosphocytidyl-2C-methyl-D-erythritol.</text>
</comment>
<evidence type="ECO:0000313" key="13">
    <source>
        <dbReference type="EMBL" id="ROH90918.1"/>
    </source>
</evidence>
<keyword evidence="5 10" id="KW-0547">Nucleotide-binding</keyword>
<evidence type="ECO:0000256" key="3">
    <source>
        <dbReference type="ARBA" id="ARBA00017473"/>
    </source>
</evidence>
<feature type="domain" description="GHMP kinase N-terminal" evidence="11">
    <location>
        <begin position="67"/>
        <end position="143"/>
    </location>
</feature>
<comment type="pathway">
    <text evidence="10">Isoprenoid biosynthesis; isopentenyl diphosphate biosynthesis via DXP pathway; isopentenyl diphosphate from 1-deoxy-D-xylulose 5-phosphate: step 3/6.</text>
</comment>
<reference evidence="13 14" key="1">
    <citation type="submission" date="2018-10" db="EMBL/GenBank/DDBJ databases">
        <authorList>
            <person name="Chen W.-M."/>
        </authorList>
    </citation>
    <scope>NUCLEOTIDE SEQUENCE [LARGE SCALE GENOMIC DNA]</scope>
    <source>
        <strain evidence="13 14">THS-13</strain>
    </source>
</reference>
<accession>A0A3N0VF47</accession>
<name>A0A3N0VF47_9GAMM</name>
<dbReference type="HAMAP" id="MF_00061">
    <property type="entry name" value="IspE"/>
    <property type="match status" value="1"/>
</dbReference>
<comment type="catalytic activity">
    <reaction evidence="10">
        <text>4-CDP-2-C-methyl-D-erythritol + ATP = 4-CDP-2-C-methyl-D-erythritol 2-phosphate + ADP + H(+)</text>
        <dbReference type="Rhea" id="RHEA:18437"/>
        <dbReference type="ChEBI" id="CHEBI:15378"/>
        <dbReference type="ChEBI" id="CHEBI:30616"/>
        <dbReference type="ChEBI" id="CHEBI:57823"/>
        <dbReference type="ChEBI" id="CHEBI:57919"/>
        <dbReference type="ChEBI" id="CHEBI:456216"/>
        <dbReference type="EC" id="2.7.1.148"/>
    </reaction>
</comment>
<dbReference type="InterPro" id="IPR013750">
    <property type="entry name" value="GHMP_kinase_C_dom"/>
</dbReference>
<keyword evidence="14" id="KW-1185">Reference proteome</keyword>
<dbReference type="Gene3D" id="3.30.70.890">
    <property type="entry name" value="GHMP kinase, C-terminal domain"/>
    <property type="match status" value="1"/>
</dbReference>
<evidence type="ECO:0000256" key="4">
    <source>
        <dbReference type="ARBA" id="ARBA00022679"/>
    </source>
</evidence>
<dbReference type="GO" id="GO:0005524">
    <property type="term" value="F:ATP binding"/>
    <property type="evidence" value="ECO:0007669"/>
    <property type="project" value="UniProtKB-UniRule"/>
</dbReference>
<dbReference type="InterPro" id="IPR006204">
    <property type="entry name" value="GHMP_kinase_N_dom"/>
</dbReference>
<dbReference type="RefSeq" id="WP_123211373.1">
    <property type="nucleotide sequence ID" value="NZ_RJVO01000003.1"/>
</dbReference>
<dbReference type="PANTHER" id="PTHR43527:SF2">
    <property type="entry name" value="4-DIPHOSPHOCYTIDYL-2-C-METHYL-D-ERYTHRITOL KINASE, CHLOROPLASTIC"/>
    <property type="match status" value="1"/>
</dbReference>
<evidence type="ECO:0000313" key="14">
    <source>
        <dbReference type="Proteomes" id="UP000282106"/>
    </source>
</evidence>
<evidence type="ECO:0000256" key="7">
    <source>
        <dbReference type="ARBA" id="ARBA00022840"/>
    </source>
</evidence>
<comment type="similarity">
    <text evidence="1 10">Belongs to the GHMP kinase family. IspE subfamily.</text>
</comment>
<dbReference type="InterPro" id="IPR036554">
    <property type="entry name" value="GHMP_kinase_C_sf"/>
</dbReference>
<feature type="active site" evidence="10">
    <location>
        <position position="136"/>
    </location>
</feature>
<keyword evidence="4 10" id="KW-0808">Transferase</keyword>
<gene>
    <name evidence="10" type="primary">ispE</name>
    <name evidence="13" type="ORF">ED208_08035</name>
</gene>
<comment type="caution">
    <text evidence="13">The sequence shown here is derived from an EMBL/GenBank/DDBJ whole genome shotgun (WGS) entry which is preliminary data.</text>
</comment>
<dbReference type="AlphaFoldDB" id="A0A3N0VF47"/>
<keyword evidence="8 10" id="KW-0414">Isoprene biosynthesis</keyword>
<evidence type="ECO:0000256" key="6">
    <source>
        <dbReference type="ARBA" id="ARBA00022777"/>
    </source>
</evidence>
<sequence length="281" mass="29473">MIPEVWPAPAKINLFLHVLGRRADGYHRLQTLFQFLDHGDELRFRLREDAEIRRSAGPAEIPEDSDLAIRAARALRAACPGSQGVDIAVDKRTPTGAGLGGGSSDAATVLVALNRLWACGLDSDQLAAIGLKLGADVPVFVRGLAAWAEGVGEQLTPVLLPEPWYVVLVPTVHVATAAVFGAPELKRDSAPISFADYLAGAGHNDCTAVTAARYPPVAEALRWLAARGLDARMSGTGSAVFAACEDEGLARATAAAAPTEWRGFAARGLNVSPLAAIIRAA</sequence>
<proteinExistence type="inferred from homology"/>
<dbReference type="Gene3D" id="3.30.230.10">
    <property type="match status" value="1"/>
</dbReference>
<feature type="binding site" evidence="10">
    <location>
        <begin position="94"/>
        <end position="104"/>
    </location>
    <ligand>
        <name>ATP</name>
        <dbReference type="ChEBI" id="CHEBI:30616"/>
    </ligand>
</feature>
<protein>
    <recommendedName>
        <fullName evidence="3 10">4-diphosphocytidyl-2-C-methyl-D-erythritol kinase</fullName>
        <shortName evidence="10">CMK</shortName>
        <ecNumber evidence="2 10">2.7.1.148</ecNumber>
    </recommendedName>
    <alternativeName>
        <fullName evidence="9 10">4-(cytidine-5'-diphospho)-2-C-methyl-D-erythritol kinase</fullName>
    </alternativeName>
</protein>
<dbReference type="SUPFAM" id="SSF55060">
    <property type="entry name" value="GHMP Kinase, C-terminal domain"/>
    <property type="match status" value="1"/>
</dbReference>
<dbReference type="Pfam" id="PF00288">
    <property type="entry name" value="GHMP_kinases_N"/>
    <property type="match status" value="1"/>
</dbReference>
<dbReference type="GO" id="GO:0050515">
    <property type="term" value="F:4-(cytidine 5'-diphospho)-2-C-methyl-D-erythritol kinase activity"/>
    <property type="evidence" value="ECO:0007669"/>
    <property type="project" value="UniProtKB-UniRule"/>
</dbReference>
<evidence type="ECO:0000259" key="11">
    <source>
        <dbReference type="Pfam" id="PF00288"/>
    </source>
</evidence>
<evidence type="ECO:0000256" key="1">
    <source>
        <dbReference type="ARBA" id="ARBA00009684"/>
    </source>
</evidence>
<dbReference type="EMBL" id="RJVO01000003">
    <property type="protein sequence ID" value="ROH90918.1"/>
    <property type="molecule type" value="Genomic_DNA"/>
</dbReference>
<evidence type="ECO:0000256" key="8">
    <source>
        <dbReference type="ARBA" id="ARBA00023229"/>
    </source>
</evidence>
<dbReference type="InterPro" id="IPR004424">
    <property type="entry name" value="IspE"/>
</dbReference>
<dbReference type="UniPathway" id="UPA00056">
    <property type="reaction ID" value="UER00094"/>
</dbReference>